<reference evidence="2 3" key="1">
    <citation type="journal article" date="2016" name="Front. Microbiol.">
        <title>Genomic Resource of Rice Seed Associated Bacteria.</title>
        <authorList>
            <person name="Midha S."/>
            <person name="Bansal K."/>
            <person name="Sharma S."/>
            <person name="Kumar N."/>
            <person name="Patil P.P."/>
            <person name="Chaudhry V."/>
            <person name="Patil P.B."/>
        </authorList>
    </citation>
    <scope>NUCLEOTIDE SEQUENCE [LARGE SCALE GENOMIC DNA]</scope>
    <source>
        <strain evidence="2 3">NS365</strain>
    </source>
</reference>
<dbReference type="AlphaFoldDB" id="A0A175RNS7"/>
<keyword evidence="3" id="KW-1185">Reference proteome</keyword>
<feature type="region of interest" description="Disordered" evidence="1">
    <location>
        <begin position="1"/>
        <end position="54"/>
    </location>
</feature>
<dbReference type="EMBL" id="LDQA01000028">
    <property type="protein sequence ID" value="KTR05043.1"/>
    <property type="molecule type" value="Genomic_DNA"/>
</dbReference>
<proteinExistence type="predicted"/>
<accession>A0A175RNS7</accession>
<feature type="compositionally biased region" description="Polar residues" evidence="1">
    <location>
        <begin position="19"/>
        <end position="28"/>
    </location>
</feature>
<sequence>MIDGRDMERTGEAPRRSQLRGSQKQSQRVRPAGDTQEQRPLPPPGRQGPKGAQDILAKSRARIAATLCIARQGETQGYQLQRAVFSSA</sequence>
<gene>
    <name evidence="2" type="ORF">NS365_13590</name>
</gene>
<dbReference type="Proteomes" id="UP000078529">
    <property type="component" value="Unassembled WGS sequence"/>
</dbReference>
<comment type="caution">
    <text evidence="2">The sequence shown here is derived from an EMBL/GenBank/DDBJ whole genome shotgun (WGS) entry which is preliminary data.</text>
</comment>
<name>A0A175RNS7_9HYPH</name>
<protein>
    <submittedName>
        <fullName evidence="2">Uncharacterized protein</fullName>
    </submittedName>
</protein>
<organism evidence="2 3">
    <name type="scientific">Aureimonas ureilytica</name>
    <dbReference type="NCBI Taxonomy" id="401562"/>
    <lineage>
        <taxon>Bacteria</taxon>
        <taxon>Pseudomonadati</taxon>
        <taxon>Pseudomonadota</taxon>
        <taxon>Alphaproteobacteria</taxon>
        <taxon>Hyphomicrobiales</taxon>
        <taxon>Aurantimonadaceae</taxon>
        <taxon>Aureimonas</taxon>
    </lineage>
</organism>
<evidence type="ECO:0000313" key="3">
    <source>
        <dbReference type="Proteomes" id="UP000078529"/>
    </source>
</evidence>
<feature type="compositionally biased region" description="Basic and acidic residues" evidence="1">
    <location>
        <begin position="1"/>
        <end position="15"/>
    </location>
</feature>
<evidence type="ECO:0000256" key="1">
    <source>
        <dbReference type="SAM" id="MobiDB-lite"/>
    </source>
</evidence>
<evidence type="ECO:0000313" key="2">
    <source>
        <dbReference type="EMBL" id="KTR05043.1"/>
    </source>
</evidence>